<gene>
    <name evidence="2" type="ORF">A2872_03880</name>
</gene>
<evidence type="ECO:0000313" key="3">
    <source>
        <dbReference type="Proteomes" id="UP000178681"/>
    </source>
</evidence>
<dbReference type="STRING" id="1798377.A2872_03880"/>
<sequence>MIDFTQLILGIVVIVTTTMLTIIGFQVVKLLGELRKTIEKMNKVLDDTGVISESVSKPINMVSMMLMGLKGSNKFIKSLMDKKQDV</sequence>
<accession>A0A1F5Z4F0</accession>
<reference evidence="2 3" key="1">
    <citation type="journal article" date="2016" name="Nat. Commun.">
        <title>Thousands of microbial genomes shed light on interconnected biogeochemical processes in an aquifer system.</title>
        <authorList>
            <person name="Anantharaman K."/>
            <person name="Brown C.T."/>
            <person name="Hug L.A."/>
            <person name="Sharon I."/>
            <person name="Castelle C.J."/>
            <person name="Probst A.J."/>
            <person name="Thomas B.C."/>
            <person name="Singh A."/>
            <person name="Wilkins M.J."/>
            <person name="Karaoz U."/>
            <person name="Brodie E.L."/>
            <person name="Williams K.H."/>
            <person name="Hubbard S.S."/>
            <person name="Banfield J.F."/>
        </authorList>
    </citation>
    <scope>NUCLEOTIDE SEQUENCE [LARGE SCALE GENOMIC DNA]</scope>
</reference>
<protein>
    <submittedName>
        <fullName evidence="2">Uncharacterized protein</fullName>
    </submittedName>
</protein>
<name>A0A1F5Z4F0_9BACT</name>
<evidence type="ECO:0000313" key="2">
    <source>
        <dbReference type="EMBL" id="OGG07329.1"/>
    </source>
</evidence>
<dbReference type="Proteomes" id="UP000178681">
    <property type="component" value="Unassembled WGS sequence"/>
</dbReference>
<proteinExistence type="predicted"/>
<keyword evidence="1" id="KW-0472">Membrane</keyword>
<dbReference type="AlphaFoldDB" id="A0A1F5Z4F0"/>
<organism evidence="2 3">
    <name type="scientific">Candidatus Gottesmanbacteria bacterium RIFCSPHIGHO2_01_FULL_42_12</name>
    <dbReference type="NCBI Taxonomy" id="1798377"/>
    <lineage>
        <taxon>Bacteria</taxon>
        <taxon>Candidatus Gottesmaniibacteriota</taxon>
    </lineage>
</organism>
<feature type="transmembrane region" description="Helical" evidence="1">
    <location>
        <begin position="6"/>
        <end position="31"/>
    </location>
</feature>
<keyword evidence="1" id="KW-1133">Transmembrane helix</keyword>
<comment type="caution">
    <text evidence="2">The sequence shown here is derived from an EMBL/GenBank/DDBJ whole genome shotgun (WGS) entry which is preliminary data.</text>
</comment>
<evidence type="ECO:0000256" key="1">
    <source>
        <dbReference type="SAM" id="Phobius"/>
    </source>
</evidence>
<keyword evidence="1" id="KW-0812">Transmembrane</keyword>
<dbReference type="EMBL" id="MFJG01000008">
    <property type="protein sequence ID" value="OGG07329.1"/>
    <property type="molecule type" value="Genomic_DNA"/>
</dbReference>